<proteinExistence type="predicted"/>
<name>A0A4C1WKR2_EUMVA</name>
<evidence type="ECO:0000313" key="1">
    <source>
        <dbReference type="EMBL" id="GBP51440.1"/>
    </source>
</evidence>
<reference evidence="1 2" key="1">
    <citation type="journal article" date="2019" name="Commun. Biol.">
        <title>The bagworm genome reveals a unique fibroin gene that provides high tensile strength.</title>
        <authorList>
            <person name="Kono N."/>
            <person name="Nakamura H."/>
            <person name="Ohtoshi R."/>
            <person name="Tomita M."/>
            <person name="Numata K."/>
            <person name="Arakawa K."/>
        </authorList>
    </citation>
    <scope>NUCLEOTIDE SEQUENCE [LARGE SCALE GENOMIC DNA]</scope>
</reference>
<gene>
    <name evidence="1" type="ORF">EVAR_37276_1</name>
</gene>
<dbReference type="EMBL" id="BGZK01000581">
    <property type="protein sequence ID" value="GBP51440.1"/>
    <property type="molecule type" value="Genomic_DNA"/>
</dbReference>
<evidence type="ECO:0000313" key="2">
    <source>
        <dbReference type="Proteomes" id="UP000299102"/>
    </source>
</evidence>
<sequence>MDDRKFWKQIGYPMEVDGASELSPIGRKLDNNKNYRNYVTCPADEFRACKMVRRCQVSLGRPLSEIHGLAWAEYYYFIINVKWWSVSRNTPN</sequence>
<organism evidence="1 2">
    <name type="scientific">Eumeta variegata</name>
    <name type="common">Bagworm moth</name>
    <name type="synonym">Eumeta japonica</name>
    <dbReference type="NCBI Taxonomy" id="151549"/>
    <lineage>
        <taxon>Eukaryota</taxon>
        <taxon>Metazoa</taxon>
        <taxon>Ecdysozoa</taxon>
        <taxon>Arthropoda</taxon>
        <taxon>Hexapoda</taxon>
        <taxon>Insecta</taxon>
        <taxon>Pterygota</taxon>
        <taxon>Neoptera</taxon>
        <taxon>Endopterygota</taxon>
        <taxon>Lepidoptera</taxon>
        <taxon>Glossata</taxon>
        <taxon>Ditrysia</taxon>
        <taxon>Tineoidea</taxon>
        <taxon>Psychidae</taxon>
        <taxon>Oiketicinae</taxon>
        <taxon>Eumeta</taxon>
    </lineage>
</organism>
<protein>
    <submittedName>
        <fullName evidence="1">Uncharacterized protein</fullName>
    </submittedName>
</protein>
<accession>A0A4C1WKR2</accession>
<dbReference type="Proteomes" id="UP000299102">
    <property type="component" value="Unassembled WGS sequence"/>
</dbReference>
<dbReference type="AlphaFoldDB" id="A0A4C1WKR2"/>
<keyword evidence="2" id="KW-1185">Reference proteome</keyword>
<comment type="caution">
    <text evidence="1">The sequence shown here is derived from an EMBL/GenBank/DDBJ whole genome shotgun (WGS) entry which is preliminary data.</text>
</comment>